<keyword evidence="2" id="KW-1185">Reference proteome</keyword>
<dbReference type="SUPFAM" id="SSF54285">
    <property type="entry name" value="MoaD/ThiS"/>
    <property type="match status" value="1"/>
</dbReference>
<dbReference type="Pfam" id="PF02597">
    <property type="entry name" value="ThiS"/>
    <property type="match status" value="1"/>
</dbReference>
<dbReference type="InterPro" id="IPR016155">
    <property type="entry name" value="Mopterin_synth/thiamin_S_b"/>
</dbReference>
<dbReference type="Proteomes" id="UP000037854">
    <property type="component" value="Unassembled WGS sequence"/>
</dbReference>
<protein>
    <submittedName>
        <fullName evidence="1">Thiamine biosynthesis protein ThiS</fullName>
    </submittedName>
</protein>
<dbReference type="Gene3D" id="3.10.20.30">
    <property type="match status" value="1"/>
</dbReference>
<comment type="caution">
    <text evidence="1">The sequence shown here is derived from an EMBL/GenBank/DDBJ whole genome shotgun (WGS) entry which is preliminary data.</text>
</comment>
<dbReference type="CDD" id="cd00565">
    <property type="entry name" value="Ubl_ThiS"/>
    <property type="match status" value="1"/>
</dbReference>
<dbReference type="PANTHER" id="PTHR34472">
    <property type="entry name" value="SULFUR CARRIER PROTEIN THIS"/>
    <property type="match status" value="1"/>
</dbReference>
<dbReference type="InterPro" id="IPR010035">
    <property type="entry name" value="Thi_S"/>
</dbReference>
<dbReference type="NCBIfam" id="TIGR01683">
    <property type="entry name" value="thiS"/>
    <property type="match status" value="1"/>
</dbReference>
<accession>A0ABR5MMP6</accession>
<dbReference type="EMBL" id="LGTK01000004">
    <property type="protein sequence ID" value="KPH78188.1"/>
    <property type="molecule type" value="Genomic_DNA"/>
</dbReference>
<reference evidence="1 2" key="1">
    <citation type="submission" date="2015-07" db="EMBL/GenBank/DDBJ databases">
        <title>High-quality draft genome sequence of Oceanobacillus caeni HM6, a bacillus isolated from a human feces.</title>
        <authorList>
            <person name="Kumar J."/>
            <person name="Verma M.K."/>
            <person name="Pandey R."/>
            <person name="Bhambi M."/>
            <person name="Chauhan N."/>
        </authorList>
    </citation>
    <scope>NUCLEOTIDE SEQUENCE [LARGE SCALE GENOMIC DNA]</scope>
    <source>
        <strain evidence="1 2">HM6</strain>
    </source>
</reference>
<dbReference type="PANTHER" id="PTHR34472:SF1">
    <property type="entry name" value="SULFUR CARRIER PROTEIN THIS"/>
    <property type="match status" value="1"/>
</dbReference>
<proteinExistence type="predicted"/>
<dbReference type="InterPro" id="IPR003749">
    <property type="entry name" value="ThiS/MoaD-like"/>
</dbReference>
<dbReference type="InterPro" id="IPR012675">
    <property type="entry name" value="Beta-grasp_dom_sf"/>
</dbReference>
<organism evidence="1 2">
    <name type="scientific">Oceanobacillus caeni</name>
    <dbReference type="NCBI Taxonomy" id="405946"/>
    <lineage>
        <taxon>Bacteria</taxon>
        <taxon>Bacillati</taxon>
        <taxon>Bacillota</taxon>
        <taxon>Bacilli</taxon>
        <taxon>Bacillales</taxon>
        <taxon>Bacillaceae</taxon>
        <taxon>Oceanobacillus</taxon>
    </lineage>
</organism>
<sequence length="67" mass="7364">MNLLINGNQVELPSQVSTIAEVITHFFPNKPVVIVEHNGEILDKELHEKQVVSDGDKIELVQFVGGG</sequence>
<evidence type="ECO:0000313" key="2">
    <source>
        <dbReference type="Proteomes" id="UP000037854"/>
    </source>
</evidence>
<name>A0ABR5MMP6_9BACI</name>
<evidence type="ECO:0000313" key="1">
    <source>
        <dbReference type="EMBL" id="KPH78188.1"/>
    </source>
</evidence>
<dbReference type="RefSeq" id="WP_060667653.1">
    <property type="nucleotide sequence ID" value="NZ_LGTK01000004.1"/>
</dbReference>
<gene>
    <name evidence="1" type="ORF">AFL42_01980</name>
</gene>